<evidence type="ECO:0000256" key="4">
    <source>
        <dbReference type="ARBA" id="ARBA00022989"/>
    </source>
</evidence>
<comment type="subcellular location">
    <subcellularLocation>
        <location evidence="1">Membrane</location>
        <topology evidence="1">Single-pass membrane protein</topology>
    </subcellularLocation>
</comment>
<dbReference type="NCBIfam" id="TIGR02532">
    <property type="entry name" value="IV_pilin_GFxxxE"/>
    <property type="match status" value="1"/>
</dbReference>
<dbReference type="SUPFAM" id="SSF54523">
    <property type="entry name" value="Pili subunits"/>
    <property type="match status" value="1"/>
</dbReference>
<dbReference type="InterPro" id="IPR045584">
    <property type="entry name" value="Pilin-like"/>
</dbReference>
<evidence type="ECO:0000256" key="2">
    <source>
        <dbReference type="ARBA" id="ARBA00022481"/>
    </source>
</evidence>
<reference evidence="7" key="1">
    <citation type="submission" date="2022-12" db="EMBL/GenBank/DDBJ databases">
        <title>Reference genome sequencing for broad-spectrum identification of bacterial and archaeal isolates by mass spectrometry.</title>
        <authorList>
            <person name="Sekiguchi Y."/>
            <person name="Tourlousse D.M."/>
        </authorList>
    </citation>
    <scope>NUCLEOTIDE SEQUENCE</scope>
    <source>
        <strain evidence="7">10succ1</strain>
    </source>
</reference>
<dbReference type="PANTHER" id="PTHR30093:SF44">
    <property type="entry name" value="TYPE II SECRETION SYSTEM CORE PROTEIN G"/>
    <property type="match status" value="1"/>
</dbReference>
<dbReference type="InterPro" id="IPR012902">
    <property type="entry name" value="N_methyl_site"/>
</dbReference>
<evidence type="ECO:0000256" key="1">
    <source>
        <dbReference type="ARBA" id="ARBA00004167"/>
    </source>
</evidence>
<comment type="caution">
    <text evidence="7">The sequence shown here is derived from an EMBL/GenBank/DDBJ whole genome shotgun (WGS) entry which is preliminary data.</text>
</comment>
<protein>
    <recommendedName>
        <fullName evidence="9">Prepilin-type N-terminal cleavage/methylation domain-containing protein</fullName>
    </recommendedName>
</protein>
<gene>
    <name evidence="7" type="ORF">PM10SUCC1_09800</name>
</gene>
<evidence type="ECO:0000313" key="7">
    <source>
        <dbReference type="EMBL" id="GLI55466.1"/>
    </source>
</evidence>
<dbReference type="InterPro" id="IPR000983">
    <property type="entry name" value="Bac_GSPG_pilin"/>
</dbReference>
<organism evidence="7 8">
    <name type="scientific">Propionigenium maris DSM 9537</name>
    <dbReference type="NCBI Taxonomy" id="1123000"/>
    <lineage>
        <taxon>Bacteria</taxon>
        <taxon>Fusobacteriati</taxon>
        <taxon>Fusobacteriota</taxon>
        <taxon>Fusobacteriia</taxon>
        <taxon>Fusobacteriales</taxon>
        <taxon>Fusobacteriaceae</taxon>
        <taxon>Propionigenium</taxon>
    </lineage>
</organism>
<dbReference type="PRINTS" id="PR00813">
    <property type="entry name" value="BCTERIALGSPG"/>
</dbReference>
<feature type="transmembrane region" description="Helical" evidence="6">
    <location>
        <begin position="7"/>
        <end position="26"/>
    </location>
</feature>
<dbReference type="Pfam" id="PF07963">
    <property type="entry name" value="N_methyl"/>
    <property type="match status" value="1"/>
</dbReference>
<dbReference type="GO" id="GO:0015628">
    <property type="term" value="P:protein secretion by the type II secretion system"/>
    <property type="evidence" value="ECO:0007669"/>
    <property type="project" value="InterPro"/>
</dbReference>
<evidence type="ECO:0000256" key="6">
    <source>
        <dbReference type="SAM" id="Phobius"/>
    </source>
</evidence>
<keyword evidence="3 6" id="KW-0812">Transmembrane</keyword>
<dbReference type="AlphaFoldDB" id="A0A9W6GKH7"/>
<dbReference type="EMBL" id="BSDY01000004">
    <property type="protein sequence ID" value="GLI55466.1"/>
    <property type="molecule type" value="Genomic_DNA"/>
</dbReference>
<dbReference type="RefSeq" id="WP_281833958.1">
    <property type="nucleotide sequence ID" value="NZ_BSDY01000004.1"/>
</dbReference>
<proteinExistence type="predicted"/>
<dbReference type="PANTHER" id="PTHR30093">
    <property type="entry name" value="GENERAL SECRETION PATHWAY PROTEIN G"/>
    <property type="match status" value="1"/>
</dbReference>
<sequence>MKRKGFTLIELMVTIAIIGLLAAIALPRFTGVTEDAKVANVQGNLANLRTAAQMFVVKTGNTNVHDMFDINTENVRPEFQEFYSKGRVPRIVPGKNLTYEKVGITYGPLDNRDFNQANQDSTTVAKFAFWADSTPDAGGSTSTLKEIYAYLQSNTYDGGIDWKEF</sequence>
<dbReference type="GO" id="GO:0016020">
    <property type="term" value="C:membrane"/>
    <property type="evidence" value="ECO:0007669"/>
    <property type="project" value="UniProtKB-SubCell"/>
</dbReference>
<dbReference type="Gene3D" id="3.30.700.10">
    <property type="entry name" value="Glycoprotein, Type 4 Pilin"/>
    <property type="match status" value="1"/>
</dbReference>
<name>A0A9W6GKH7_9FUSO</name>
<dbReference type="GO" id="GO:0015627">
    <property type="term" value="C:type II protein secretion system complex"/>
    <property type="evidence" value="ECO:0007669"/>
    <property type="project" value="InterPro"/>
</dbReference>
<accession>A0A9W6GKH7</accession>
<keyword evidence="5 6" id="KW-0472">Membrane</keyword>
<evidence type="ECO:0000313" key="8">
    <source>
        <dbReference type="Proteomes" id="UP001144471"/>
    </source>
</evidence>
<keyword evidence="4 6" id="KW-1133">Transmembrane helix</keyword>
<evidence type="ECO:0008006" key="9">
    <source>
        <dbReference type="Google" id="ProtNLM"/>
    </source>
</evidence>
<evidence type="ECO:0000256" key="3">
    <source>
        <dbReference type="ARBA" id="ARBA00022692"/>
    </source>
</evidence>
<evidence type="ECO:0000256" key="5">
    <source>
        <dbReference type="ARBA" id="ARBA00023136"/>
    </source>
</evidence>
<keyword evidence="2" id="KW-0488">Methylation</keyword>
<keyword evidence="8" id="KW-1185">Reference proteome</keyword>
<dbReference type="Proteomes" id="UP001144471">
    <property type="component" value="Unassembled WGS sequence"/>
</dbReference>
<dbReference type="PROSITE" id="PS00409">
    <property type="entry name" value="PROKAR_NTER_METHYL"/>
    <property type="match status" value="1"/>
</dbReference>